<sequence length="44" mass="5176">MTFPIDEEHLLFISMDNRDEEVELFKSINIKNISRLLDIGPTKL</sequence>
<name>A0A0C5BY78_9ARCH</name>
<reference evidence="1 2" key="2">
    <citation type="journal article" date="2016" name="ISME J.">
        <title>Physiological and genomic characterization of two novel marine thaumarchaeal strains indicates niche differentiation.</title>
        <authorList>
            <person name="Bayer B."/>
            <person name="Vojvoda J."/>
            <person name="Offre P."/>
            <person name="Alves R.J."/>
            <person name="Elisabeth N.H."/>
            <person name="Garcia J.A."/>
            <person name="Volland J.M."/>
            <person name="Srivastava A."/>
            <person name="Schleper C."/>
            <person name="Herndl G.J."/>
        </authorList>
    </citation>
    <scope>NUCLEOTIDE SEQUENCE [LARGE SCALE GENOMIC DNA]</scope>
    <source>
        <strain evidence="1 2">D3C</strain>
    </source>
</reference>
<dbReference type="HOGENOM" id="CLU_3210589_0_0_2"/>
<evidence type="ECO:0000313" key="2">
    <source>
        <dbReference type="Proteomes" id="UP000032027"/>
    </source>
</evidence>
<proteinExistence type="predicted"/>
<dbReference type="PATRIC" id="fig|1582439.9.peg.722"/>
<accession>A0A0C5BY78</accession>
<evidence type="ECO:0000313" key="1">
    <source>
        <dbReference type="EMBL" id="AJM91920.1"/>
    </source>
</evidence>
<protein>
    <submittedName>
        <fullName evidence="1">Uncharacterized protein</fullName>
    </submittedName>
</protein>
<keyword evidence="2" id="KW-1185">Reference proteome</keyword>
<reference evidence="1 2" key="3">
    <citation type="journal article" date="2019" name="Int. J. Syst. Evol. Microbiol.">
        <title>Nitrosopumilus adriaticus sp. nov. and Nitrosopumilus piranensis sp. nov., two ammonia-oxidizing archaea from the Adriatic Sea and members of the class Nitrososphaeria.</title>
        <authorList>
            <person name="Bayer B."/>
            <person name="Vojvoda J."/>
            <person name="Reinthaler T."/>
            <person name="Reyes C."/>
            <person name="Pinto M."/>
            <person name="Herndl G.J."/>
        </authorList>
    </citation>
    <scope>NUCLEOTIDE SEQUENCE [LARGE SCALE GENOMIC DNA]</scope>
    <source>
        <strain evidence="1 2">D3C</strain>
    </source>
</reference>
<organism evidence="1 2">
    <name type="scientific">Nitrosopumilus piranensis</name>
    <dbReference type="NCBI Taxonomy" id="1582439"/>
    <lineage>
        <taxon>Archaea</taxon>
        <taxon>Nitrososphaerota</taxon>
        <taxon>Nitrososphaeria</taxon>
        <taxon>Nitrosopumilales</taxon>
        <taxon>Nitrosopumilaceae</taxon>
        <taxon>Nitrosopumilus</taxon>
    </lineage>
</organism>
<dbReference type="AlphaFoldDB" id="A0A0C5BY78"/>
<gene>
    <name evidence="1" type="ORF">NPIRD3C_0706</name>
</gene>
<dbReference type="KEGG" id="nid:NPIRD3C_0706"/>
<reference evidence="2" key="1">
    <citation type="submission" date="2015-02" db="EMBL/GenBank/DDBJ databases">
        <title>Characterization of two novel Thaumarchaeota isolated from the Northern Adriatic Sea.</title>
        <authorList>
            <person name="Bayer B."/>
            <person name="Vojvoda J."/>
            <person name="Offre P."/>
            <person name="Srivastava A."/>
            <person name="Elisabeth N."/>
            <person name="Garcia J.A.L."/>
            <person name="Schleper C."/>
            <person name="Herndl G.J."/>
        </authorList>
    </citation>
    <scope>NUCLEOTIDE SEQUENCE [LARGE SCALE GENOMIC DNA]</scope>
    <source>
        <strain evidence="2">D3C</strain>
    </source>
</reference>
<dbReference type="Proteomes" id="UP000032027">
    <property type="component" value="Chromosome"/>
</dbReference>
<dbReference type="EMBL" id="CP010868">
    <property type="protein sequence ID" value="AJM91920.1"/>
    <property type="molecule type" value="Genomic_DNA"/>
</dbReference>